<dbReference type="RefSeq" id="WP_307243542.1">
    <property type="nucleotide sequence ID" value="NZ_JAUSUZ010000001.1"/>
</dbReference>
<dbReference type="EMBL" id="JAUSUZ010000001">
    <property type="protein sequence ID" value="MDQ0368786.1"/>
    <property type="molecule type" value="Genomic_DNA"/>
</dbReference>
<dbReference type="InterPro" id="IPR005183">
    <property type="entry name" value="DUF305_CopM-like"/>
</dbReference>
<organism evidence="4 5">
    <name type="scientific">Catenuloplanes indicus</name>
    <dbReference type="NCBI Taxonomy" id="137267"/>
    <lineage>
        <taxon>Bacteria</taxon>
        <taxon>Bacillati</taxon>
        <taxon>Actinomycetota</taxon>
        <taxon>Actinomycetes</taxon>
        <taxon>Micromonosporales</taxon>
        <taxon>Micromonosporaceae</taxon>
        <taxon>Catenuloplanes</taxon>
    </lineage>
</organism>
<name>A0AAE3W3N9_9ACTN</name>
<keyword evidence="2" id="KW-0472">Membrane</keyword>
<comment type="caution">
    <text evidence="4">The sequence shown here is derived from an EMBL/GenBank/DDBJ whole genome shotgun (WGS) entry which is preliminary data.</text>
</comment>
<dbReference type="Proteomes" id="UP001240236">
    <property type="component" value="Unassembled WGS sequence"/>
</dbReference>
<keyword evidence="2" id="KW-0812">Transmembrane</keyword>
<accession>A0AAE3W3N9</accession>
<feature type="compositionally biased region" description="Polar residues" evidence="1">
    <location>
        <begin position="1"/>
        <end position="13"/>
    </location>
</feature>
<evidence type="ECO:0000256" key="2">
    <source>
        <dbReference type="SAM" id="Phobius"/>
    </source>
</evidence>
<keyword evidence="5" id="KW-1185">Reference proteome</keyword>
<proteinExistence type="predicted"/>
<feature type="region of interest" description="Disordered" evidence="1">
    <location>
        <begin position="1"/>
        <end position="20"/>
    </location>
</feature>
<dbReference type="PANTHER" id="PTHR36933">
    <property type="entry name" value="SLL0788 PROTEIN"/>
    <property type="match status" value="1"/>
</dbReference>
<dbReference type="AlphaFoldDB" id="A0AAE3W3N9"/>
<evidence type="ECO:0000313" key="5">
    <source>
        <dbReference type="Proteomes" id="UP001240236"/>
    </source>
</evidence>
<dbReference type="PANTHER" id="PTHR36933:SF1">
    <property type="entry name" value="SLL0788 PROTEIN"/>
    <property type="match status" value="1"/>
</dbReference>
<dbReference type="Pfam" id="PF03713">
    <property type="entry name" value="DUF305"/>
    <property type="match status" value="1"/>
</dbReference>
<evidence type="ECO:0000259" key="3">
    <source>
        <dbReference type="Pfam" id="PF03713"/>
    </source>
</evidence>
<feature type="domain" description="DUF305" evidence="3">
    <location>
        <begin position="59"/>
        <end position="210"/>
    </location>
</feature>
<sequence>MSSATTSSEPSTDGSEEPSPARRLGTLWLALAIVAGLALGYTAGLLTPSVTAPGDDSVEAGFVRDMSTHHAQAVEMAMIMHTKAQDEQVASLAADIAITQQGQIGTMSAWLRDWNLNPTGEQPRMAWMPNSQGSLTNGLMPGMATPEQLTALRAATGVEAEKMFLDLMLTHHLGGIHMAEEVVDLSDNKDIDWLAGTMVASQQREIQAIQVIKTELPAN</sequence>
<gene>
    <name evidence="4" type="ORF">J2S42_005455</name>
</gene>
<dbReference type="Gene3D" id="1.20.1260.10">
    <property type="match status" value="1"/>
</dbReference>
<protein>
    <submittedName>
        <fullName evidence="4">Uncharacterized protein (DUF305 family)</fullName>
    </submittedName>
</protein>
<reference evidence="4 5" key="1">
    <citation type="submission" date="2023-07" db="EMBL/GenBank/DDBJ databases">
        <title>Sequencing the genomes of 1000 actinobacteria strains.</title>
        <authorList>
            <person name="Klenk H.-P."/>
        </authorList>
    </citation>
    <scope>NUCLEOTIDE SEQUENCE [LARGE SCALE GENOMIC DNA]</scope>
    <source>
        <strain evidence="4 5">DSM 44709</strain>
    </source>
</reference>
<keyword evidence="2" id="KW-1133">Transmembrane helix</keyword>
<feature type="transmembrane region" description="Helical" evidence="2">
    <location>
        <begin position="27"/>
        <end position="46"/>
    </location>
</feature>
<evidence type="ECO:0000313" key="4">
    <source>
        <dbReference type="EMBL" id="MDQ0368786.1"/>
    </source>
</evidence>
<evidence type="ECO:0000256" key="1">
    <source>
        <dbReference type="SAM" id="MobiDB-lite"/>
    </source>
</evidence>
<dbReference type="InterPro" id="IPR012347">
    <property type="entry name" value="Ferritin-like"/>
</dbReference>